<dbReference type="Gene3D" id="3.40.50.1450">
    <property type="entry name" value="HybD-like"/>
    <property type="match status" value="1"/>
</dbReference>
<evidence type="ECO:0000256" key="2">
    <source>
        <dbReference type="ARBA" id="ARBA00022670"/>
    </source>
</evidence>
<keyword evidence="2 5" id="KW-0645">Protease</keyword>
<dbReference type="Pfam" id="PF01750">
    <property type="entry name" value="HycI"/>
    <property type="match status" value="1"/>
</dbReference>
<dbReference type="InterPro" id="IPR000671">
    <property type="entry name" value="Peptidase_A31"/>
</dbReference>
<evidence type="ECO:0000256" key="4">
    <source>
        <dbReference type="ARBA" id="ARBA00022801"/>
    </source>
</evidence>
<gene>
    <name evidence="5" type="ORF">EVJ47_05800</name>
</gene>
<protein>
    <submittedName>
        <fullName evidence="5">Hydrogenase maturation protease</fullName>
    </submittedName>
</protein>
<accession>A0A519BBM4</accession>
<comment type="caution">
    <text evidence="5">The sequence shown here is derived from an EMBL/GenBank/DDBJ whole genome shotgun (WGS) entry which is preliminary data.</text>
</comment>
<dbReference type="SUPFAM" id="SSF53163">
    <property type="entry name" value="HybD-like"/>
    <property type="match status" value="1"/>
</dbReference>
<dbReference type="EMBL" id="SGBD01000002">
    <property type="protein sequence ID" value="RZD14677.1"/>
    <property type="molecule type" value="Genomic_DNA"/>
</dbReference>
<dbReference type="GO" id="GO:0016485">
    <property type="term" value="P:protein processing"/>
    <property type="evidence" value="ECO:0007669"/>
    <property type="project" value="TreeGrafter"/>
</dbReference>
<evidence type="ECO:0000313" key="5">
    <source>
        <dbReference type="EMBL" id="RZD14677.1"/>
    </source>
</evidence>
<dbReference type="GO" id="GO:0008047">
    <property type="term" value="F:enzyme activator activity"/>
    <property type="evidence" value="ECO:0007669"/>
    <property type="project" value="InterPro"/>
</dbReference>
<dbReference type="NCBIfam" id="TIGR00072">
    <property type="entry name" value="hydrog_prot"/>
    <property type="match status" value="1"/>
</dbReference>
<sequence>MTGIIGIGNLLLKDEGFGIHFIDYLRKKYIFDLNLRIIDGSTMGYGLLDDIFNLDNIIVIDALKTDENPGSIFKFDSKNIPVDLMKKTAHDVEFIDVITMCSLQGHNPKITIFAISPEDISNVGMDISFPLKNAIPRLESLVLEEIKPFGIEWSINPEYRKIAEFKPLI</sequence>
<dbReference type="PRINTS" id="PR00446">
    <property type="entry name" value="HYDRGNUPTAKE"/>
</dbReference>
<evidence type="ECO:0000313" key="6">
    <source>
        <dbReference type="Proteomes" id="UP000320813"/>
    </source>
</evidence>
<dbReference type="PANTHER" id="PTHR30302">
    <property type="entry name" value="HYDROGENASE 1 MATURATION PROTEASE"/>
    <property type="match status" value="1"/>
</dbReference>
<keyword evidence="3" id="KW-0064">Aspartyl protease</keyword>
<organism evidence="5 6">
    <name type="scientific">Candidatus Acidulodesulfobacterium ferriphilum</name>
    <dbReference type="NCBI Taxonomy" id="2597223"/>
    <lineage>
        <taxon>Bacteria</taxon>
        <taxon>Deltaproteobacteria</taxon>
        <taxon>Candidatus Acidulodesulfobacterales</taxon>
        <taxon>Candidatus Acidulodesulfobacterium</taxon>
    </lineage>
</organism>
<dbReference type="PANTHER" id="PTHR30302:SF1">
    <property type="entry name" value="HYDROGENASE 2 MATURATION PROTEASE"/>
    <property type="match status" value="1"/>
</dbReference>
<evidence type="ECO:0000256" key="3">
    <source>
        <dbReference type="ARBA" id="ARBA00022750"/>
    </source>
</evidence>
<name>A0A519BBM4_9DELT</name>
<dbReference type="Proteomes" id="UP000320813">
    <property type="component" value="Unassembled WGS sequence"/>
</dbReference>
<dbReference type="AlphaFoldDB" id="A0A519BBM4"/>
<proteinExistence type="inferred from homology"/>
<dbReference type="InterPro" id="IPR023430">
    <property type="entry name" value="Pept_HybD-like_dom_sf"/>
</dbReference>
<keyword evidence="4" id="KW-0378">Hydrolase</keyword>
<comment type="similarity">
    <text evidence="1">Belongs to the peptidase A31 family.</text>
</comment>
<dbReference type="GO" id="GO:0004190">
    <property type="term" value="F:aspartic-type endopeptidase activity"/>
    <property type="evidence" value="ECO:0007669"/>
    <property type="project" value="UniProtKB-KW"/>
</dbReference>
<evidence type="ECO:0000256" key="1">
    <source>
        <dbReference type="ARBA" id="ARBA00006814"/>
    </source>
</evidence>
<reference evidence="5 6" key="1">
    <citation type="submission" date="2019-01" db="EMBL/GenBank/DDBJ databases">
        <title>Insights into ecological role of a new deltaproteobacterial order Candidatus Sinidesulfobacterales (Sva0485) by metagenomics and metatranscriptomics.</title>
        <authorList>
            <person name="Tan S."/>
            <person name="Liu J."/>
            <person name="Fang Y."/>
            <person name="Hedlund B.P."/>
            <person name="Lian Z.H."/>
            <person name="Huang L.Y."/>
            <person name="Li J.T."/>
            <person name="Huang L.N."/>
            <person name="Li W.J."/>
            <person name="Jiang H.C."/>
            <person name="Dong H.L."/>
            <person name="Shu W.S."/>
        </authorList>
    </citation>
    <scope>NUCLEOTIDE SEQUENCE [LARGE SCALE GENOMIC DNA]</scope>
    <source>
        <strain evidence="5">AP3</strain>
    </source>
</reference>